<dbReference type="PANTHER" id="PTHR43344:SF2">
    <property type="entry name" value="PHOSPHOSERINE PHOSPHATASE"/>
    <property type="match status" value="1"/>
</dbReference>
<dbReference type="SUPFAM" id="SSF56784">
    <property type="entry name" value="HAD-like"/>
    <property type="match status" value="1"/>
</dbReference>
<evidence type="ECO:0000256" key="12">
    <source>
        <dbReference type="ARBA" id="ARBA00048138"/>
    </source>
</evidence>
<keyword evidence="17" id="KW-1185">Reference proteome</keyword>
<keyword evidence="10" id="KW-0718">Serine biosynthesis</keyword>
<dbReference type="Pfam" id="PF21086">
    <property type="entry name" value="ACT_PSP_2"/>
    <property type="match status" value="1"/>
</dbReference>
<evidence type="ECO:0000256" key="13">
    <source>
        <dbReference type="ARBA" id="ARBA00048523"/>
    </source>
</evidence>
<comment type="similarity">
    <text evidence="3">Belongs to the HAD-like hydrolase superfamily. SerB family.</text>
</comment>
<dbReference type="Gene3D" id="3.40.50.1000">
    <property type="entry name" value="HAD superfamily/HAD-like"/>
    <property type="match status" value="1"/>
</dbReference>
<dbReference type="eggNOG" id="COG2716">
    <property type="taxonomic scope" value="Bacteria"/>
</dbReference>
<evidence type="ECO:0000256" key="4">
    <source>
        <dbReference type="ARBA" id="ARBA00012640"/>
    </source>
</evidence>
<dbReference type="NCBIfam" id="TIGR01488">
    <property type="entry name" value="HAD-SF-IB"/>
    <property type="match status" value="1"/>
</dbReference>
<dbReference type="Proteomes" id="UP000001947">
    <property type="component" value="Chromosome"/>
</dbReference>
<evidence type="ECO:0000256" key="3">
    <source>
        <dbReference type="ARBA" id="ARBA00009184"/>
    </source>
</evidence>
<comment type="catalytic activity">
    <reaction evidence="12">
        <text>O-phospho-L-serine + H2O = L-serine + phosphate</text>
        <dbReference type="Rhea" id="RHEA:21208"/>
        <dbReference type="ChEBI" id="CHEBI:15377"/>
        <dbReference type="ChEBI" id="CHEBI:33384"/>
        <dbReference type="ChEBI" id="CHEBI:43474"/>
        <dbReference type="ChEBI" id="CHEBI:57524"/>
        <dbReference type="EC" id="3.1.3.3"/>
    </reaction>
</comment>
<evidence type="ECO:0000256" key="11">
    <source>
        <dbReference type="ARBA" id="ARBA00031693"/>
    </source>
</evidence>
<dbReference type="EMBL" id="CP000282">
    <property type="protein sequence ID" value="ABD80337.1"/>
    <property type="molecule type" value="Genomic_DNA"/>
</dbReference>
<dbReference type="Gene3D" id="3.30.70.260">
    <property type="match status" value="2"/>
</dbReference>
<feature type="domain" description="ACT" evidence="15">
    <location>
        <begin position="6"/>
        <end position="84"/>
    </location>
</feature>
<evidence type="ECO:0000256" key="2">
    <source>
        <dbReference type="ARBA" id="ARBA00005135"/>
    </source>
</evidence>
<dbReference type="Pfam" id="PF00702">
    <property type="entry name" value="Hydrolase"/>
    <property type="match status" value="1"/>
</dbReference>
<evidence type="ECO:0000256" key="6">
    <source>
        <dbReference type="ARBA" id="ARBA00022605"/>
    </source>
</evidence>
<dbReference type="SFLD" id="SFLDF00029">
    <property type="entry name" value="phosphoserine_phosphatase"/>
    <property type="match status" value="1"/>
</dbReference>
<comment type="cofactor">
    <cofactor evidence="1">
        <name>Mg(2+)</name>
        <dbReference type="ChEBI" id="CHEBI:18420"/>
    </cofactor>
</comment>
<keyword evidence="8 16" id="KW-0378">Hydrolase</keyword>
<evidence type="ECO:0000256" key="1">
    <source>
        <dbReference type="ARBA" id="ARBA00001946"/>
    </source>
</evidence>
<dbReference type="InterPro" id="IPR002912">
    <property type="entry name" value="ACT_dom"/>
</dbReference>
<dbReference type="OrthoDB" id="9792539at2"/>
<dbReference type="CDD" id="cd04871">
    <property type="entry name" value="ACT_PSP_2"/>
    <property type="match status" value="1"/>
</dbReference>
<protein>
    <recommendedName>
        <fullName evidence="5">Phosphoserine phosphatase</fullName>
        <ecNumber evidence="4">3.1.3.3</ecNumber>
    </recommendedName>
    <alternativeName>
        <fullName evidence="11">O-phosphoserine phosphohydrolase</fullName>
    </alternativeName>
</protein>
<organism evidence="16 17">
    <name type="scientific">Saccharophagus degradans (strain 2-40 / ATCC 43961 / DSM 17024)</name>
    <dbReference type="NCBI Taxonomy" id="203122"/>
    <lineage>
        <taxon>Bacteria</taxon>
        <taxon>Pseudomonadati</taxon>
        <taxon>Pseudomonadota</taxon>
        <taxon>Gammaproteobacteria</taxon>
        <taxon>Cellvibrionales</taxon>
        <taxon>Cellvibrionaceae</taxon>
        <taxon>Saccharophagus</taxon>
    </lineage>
</organism>
<evidence type="ECO:0000256" key="5">
    <source>
        <dbReference type="ARBA" id="ARBA00015196"/>
    </source>
</evidence>
<proteinExistence type="inferred from homology"/>
<dbReference type="Pfam" id="PF13740">
    <property type="entry name" value="ACT_6"/>
    <property type="match status" value="1"/>
</dbReference>
<dbReference type="SUPFAM" id="SSF55021">
    <property type="entry name" value="ACT-like"/>
    <property type="match status" value="2"/>
</dbReference>
<accession>Q21LU2</accession>
<dbReference type="RefSeq" id="WP_011467557.1">
    <property type="nucleotide sequence ID" value="NC_007912.1"/>
</dbReference>
<evidence type="ECO:0000313" key="17">
    <source>
        <dbReference type="Proteomes" id="UP000001947"/>
    </source>
</evidence>
<gene>
    <name evidence="16" type="ordered locus">Sde_1075</name>
</gene>
<evidence type="ECO:0000259" key="15">
    <source>
        <dbReference type="PROSITE" id="PS51671"/>
    </source>
</evidence>
<dbReference type="STRING" id="203122.Sde_1075"/>
<dbReference type="GO" id="GO:0000287">
    <property type="term" value="F:magnesium ion binding"/>
    <property type="evidence" value="ECO:0007669"/>
    <property type="project" value="TreeGrafter"/>
</dbReference>
<comment type="catalytic activity">
    <reaction evidence="13">
        <text>O-phospho-D-serine + H2O = D-serine + phosphate</text>
        <dbReference type="Rhea" id="RHEA:24873"/>
        <dbReference type="ChEBI" id="CHEBI:15377"/>
        <dbReference type="ChEBI" id="CHEBI:35247"/>
        <dbReference type="ChEBI" id="CHEBI:43474"/>
        <dbReference type="ChEBI" id="CHEBI:58680"/>
        <dbReference type="EC" id="3.1.3.3"/>
    </reaction>
</comment>
<keyword evidence="9" id="KW-0460">Magnesium</keyword>
<dbReference type="PROSITE" id="PS51671">
    <property type="entry name" value="ACT"/>
    <property type="match status" value="1"/>
</dbReference>
<dbReference type="InterPro" id="IPR045865">
    <property type="entry name" value="ACT-like_dom_sf"/>
</dbReference>
<dbReference type="GO" id="GO:0036424">
    <property type="term" value="F:L-phosphoserine phosphatase activity"/>
    <property type="evidence" value="ECO:0007669"/>
    <property type="project" value="InterPro"/>
</dbReference>
<dbReference type="SFLD" id="SFLDS00003">
    <property type="entry name" value="Haloacid_Dehalogenase"/>
    <property type="match status" value="1"/>
</dbReference>
<dbReference type="CDD" id="cd07500">
    <property type="entry name" value="HAD_PSP"/>
    <property type="match status" value="1"/>
</dbReference>
<evidence type="ECO:0000256" key="14">
    <source>
        <dbReference type="PIRSR" id="PIRSR604469-1"/>
    </source>
</evidence>
<name>Q21LU2_SACD2</name>
<evidence type="ECO:0000256" key="7">
    <source>
        <dbReference type="ARBA" id="ARBA00022723"/>
    </source>
</evidence>
<evidence type="ECO:0000313" key="16">
    <source>
        <dbReference type="EMBL" id="ABD80337.1"/>
    </source>
</evidence>
<dbReference type="FunFam" id="1.10.150.210:FF:000001">
    <property type="entry name" value="Phosphoserine phosphatase"/>
    <property type="match status" value="1"/>
</dbReference>
<evidence type="ECO:0000256" key="10">
    <source>
        <dbReference type="ARBA" id="ARBA00023299"/>
    </source>
</evidence>
<dbReference type="SFLD" id="SFLDG01136">
    <property type="entry name" value="C1.6:_Phosphoserine_Phosphatas"/>
    <property type="match status" value="1"/>
</dbReference>
<dbReference type="InterPro" id="IPR049148">
    <property type="entry name" value="PSP_ACT"/>
</dbReference>
<feature type="active site" description="Proton donor" evidence="14">
    <location>
        <position position="198"/>
    </location>
</feature>
<dbReference type="InterPro" id="IPR004469">
    <property type="entry name" value="PSP"/>
</dbReference>
<dbReference type="InterPro" id="IPR036412">
    <property type="entry name" value="HAD-like_sf"/>
</dbReference>
<dbReference type="HOGENOM" id="CLU_036368_0_0_6"/>
<dbReference type="NCBIfam" id="TIGR00338">
    <property type="entry name" value="serB"/>
    <property type="match status" value="1"/>
</dbReference>
<dbReference type="GO" id="GO:0005737">
    <property type="term" value="C:cytoplasm"/>
    <property type="evidence" value="ECO:0007669"/>
    <property type="project" value="TreeGrafter"/>
</dbReference>
<dbReference type="eggNOG" id="COG0560">
    <property type="taxonomic scope" value="Bacteria"/>
</dbReference>
<evidence type="ECO:0000256" key="8">
    <source>
        <dbReference type="ARBA" id="ARBA00022801"/>
    </source>
</evidence>
<reference evidence="16 17" key="1">
    <citation type="journal article" date="2008" name="PLoS Genet.">
        <title>Complete genome sequence of the complex carbohydrate-degrading marine bacterium, Saccharophagus degradans strain 2-40 T.</title>
        <authorList>
            <person name="Weiner R.M."/>
            <person name="Taylor L.E.II."/>
            <person name="Henrissat B."/>
            <person name="Hauser L."/>
            <person name="Land M."/>
            <person name="Coutinho P.M."/>
            <person name="Rancurel C."/>
            <person name="Saunders E.H."/>
            <person name="Longmire A.G."/>
            <person name="Zhang H."/>
            <person name="Bayer E.A."/>
            <person name="Gilbert H.J."/>
            <person name="Larimer F."/>
            <person name="Zhulin I.B."/>
            <person name="Ekborg N.A."/>
            <person name="Lamed R."/>
            <person name="Richardson P.M."/>
            <person name="Borovok I."/>
            <person name="Hutcheson S."/>
        </authorList>
    </citation>
    <scope>NUCLEOTIDE SEQUENCE [LARGE SCALE GENOMIC DNA]</scope>
    <source>
        <strain evidence="17">2-40 / ATCC 43961 / DSM 17024</strain>
    </source>
</reference>
<dbReference type="CDD" id="cd04870">
    <property type="entry name" value="ACT_PSP_1"/>
    <property type="match status" value="1"/>
</dbReference>
<keyword evidence="7" id="KW-0479">Metal-binding</keyword>
<feature type="active site" description="Nucleophile" evidence="14">
    <location>
        <position position="196"/>
    </location>
</feature>
<keyword evidence="6" id="KW-0028">Amino-acid biosynthesis</keyword>
<dbReference type="InterPro" id="IPR050582">
    <property type="entry name" value="HAD-like_SerB"/>
</dbReference>
<sequence length="405" mass="43934">MRELILINISGHDKPAVTSAVTRILAQNGANVLDIGQAVIHDQLSLGMLVEFNSGSNAEPVLAAIEAKMAELEMRVRFNPIDQGSYQGWVQQQGKPRHIVTLLARHITAEQIAELTHVVAAHGLNIDNISRLSGRVSLEHDNDKTKACVEFSARGTPADISKLRADFADLASKLDVDIAFQQDNMFRRTRRLVCFDMDSTLIEAEVIDELAKAAGVGDEVIAITEAAMRGELDFKESFTRRMALLKGLDVSVLESIAATLPITEGAEHLISSLRKLGYKTAILSGGFNYFGQYLQSKLGIDYVFANALEVVDGKVTGRVTGQIVDGARKAELLRELAAKEQISLEQVVAVGDGANDLPMLSIAGLGIAFRAKPLVKAEAKQAISTLGLDAILYLMGFRDREINEA</sequence>
<dbReference type="InterPro" id="IPR023214">
    <property type="entry name" value="HAD_sf"/>
</dbReference>
<dbReference type="GO" id="GO:0006564">
    <property type="term" value="P:L-serine biosynthetic process"/>
    <property type="evidence" value="ECO:0007669"/>
    <property type="project" value="UniProtKB-KW"/>
</dbReference>
<dbReference type="GeneID" id="98612754"/>
<dbReference type="PANTHER" id="PTHR43344">
    <property type="entry name" value="PHOSPHOSERINE PHOSPHATASE"/>
    <property type="match status" value="1"/>
</dbReference>
<dbReference type="EC" id="3.1.3.3" evidence="4"/>
<dbReference type="AlphaFoldDB" id="Q21LU2"/>
<dbReference type="KEGG" id="sde:Sde_1075"/>
<comment type="pathway">
    <text evidence="2">Amino-acid biosynthesis; L-serine biosynthesis; L-serine from 3-phospho-D-glycerate: step 3/3.</text>
</comment>
<dbReference type="SFLD" id="SFLDG01137">
    <property type="entry name" value="C1.6.1:_Phosphoserine_Phosphat"/>
    <property type="match status" value="1"/>
</dbReference>
<evidence type="ECO:0000256" key="9">
    <source>
        <dbReference type="ARBA" id="ARBA00022842"/>
    </source>
</evidence>
<dbReference type="UniPathway" id="UPA00135">
    <property type="reaction ID" value="UER00198"/>
</dbReference>